<gene>
    <name evidence="1" type="ORF">AFUS01_LOCUS20991</name>
</gene>
<evidence type="ECO:0000313" key="2">
    <source>
        <dbReference type="Proteomes" id="UP000708208"/>
    </source>
</evidence>
<keyword evidence="2" id="KW-1185">Reference proteome</keyword>
<name>A0A8J2K3E2_9HEXA</name>
<protein>
    <submittedName>
        <fullName evidence="1">Uncharacterized protein</fullName>
    </submittedName>
</protein>
<evidence type="ECO:0000313" key="1">
    <source>
        <dbReference type="EMBL" id="CAG7732473.1"/>
    </source>
</evidence>
<reference evidence="1" key="1">
    <citation type="submission" date="2021-06" db="EMBL/GenBank/DDBJ databases">
        <authorList>
            <person name="Hodson N. C."/>
            <person name="Mongue J. A."/>
            <person name="Jaron S. K."/>
        </authorList>
    </citation>
    <scope>NUCLEOTIDE SEQUENCE</scope>
</reference>
<organism evidence="1 2">
    <name type="scientific">Allacma fusca</name>
    <dbReference type="NCBI Taxonomy" id="39272"/>
    <lineage>
        <taxon>Eukaryota</taxon>
        <taxon>Metazoa</taxon>
        <taxon>Ecdysozoa</taxon>
        <taxon>Arthropoda</taxon>
        <taxon>Hexapoda</taxon>
        <taxon>Collembola</taxon>
        <taxon>Symphypleona</taxon>
        <taxon>Sminthuridae</taxon>
        <taxon>Allacma</taxon>
    </lineage>
</organism>
<accession>A0A8J2K3E2</accession>
<comment type="caution">
    <text evidence="1">The sequence shown here is derived from an EMBL/GenBank/DDBJ whole genome shotgun (WGS) entry which is preliminary data.</text>
</comment>
<proteinExistence type="predicted"/>
<dbReference type="AlphaFoldDB" id="A0A8J2K3E2"/>
<dbReference type="Proteomes" id="UP000708208">
    <property type="component" value="Unassembled WGS sequence"/>
</dbReference>
<sequence length="76" mass="8612">MYCFVTAAAEHTDLSFEALESWKSQGSSVLQKYLQSCKPLCTRNGAFGYIDKRIMLTLWTIIIENAVTLIVGNRHK</sequence>
<dbReference type="EMBL" id="CAJVCH010232202">
    <property type="protein sequence ID" value="CAG7732473.1"/>
    <property type="molecule type" value="Genomic_DNA"/>
</dbReference>